<dbReference type="InterPro" id="IPR001036">
    <property type="entry name" value="Acrflvin-R"/>
</dbReference>
<dbReference type="KEGG" id="paj:PAJ_0875"/>
<dbReference type="NCBIfam" id="NF000282">
    <property type="entry name" value="RND_permease_1"/>
    <property type="match status" value="1"/>
</dbReference>
<accession>A0A0H3KZ50</accession>
<dbReference type="AlphaFoldDB" id="A0A0H3KZ50"/>
<dbReference type="InterPro" id="IPR027463">
    <property type="entry name" value="AcrB_DN_DC_subdom"/>
</dbReference>
<dbReference type="PRINTS" id="PR00702">
    <property type="entry name" value="ACRIFLAVINRP"/>
</dbReference>
<dbReference type="GO" id="GO:0015562">
    <property type="term" value="F:efflux transmembrane transporter activity"/>
    <property type="evidence" value="ECO:0007669"/>
    <property type="project" value="InterPro"/>
</dbReference>
<comment type="similarity">
    <text evidence="2 9">Belongs to the resistance-nodulation-cell division (RND) (TC 2.A.6) family.</text>
</comment>
<evidence type="ECO:0000256" key="9">
    <source>
        <dbReference type="RuleBase" id="RU364070"/>
    </source>
</evidence>
<dbReference type="FunFam" id="3.30.70.1430:FF:000001">
    <property type="entry name" value="Efflux pump membrane transporter"/>
    <property type="match status" value="1"/>
</dbReference>
<dbReference type="Gene3D" id="3.30.2090.10">
    <property type="entry name" value="Multidrug efflux transporter AcrB TolC docking domain, DN and DC subdomains"/>
    <property type="match status" value="2"/>
</dbReference>
<dbReference type="SUPFAM" id="SSF82714">
    <property type="entry name" value="Multidrug efflux transporter AcrB TolC docking domain, DN and DC subdomains"/>
    <property type="match status" value="2"/>
</dbReference>
<feature type="transmembrane region" description="Helical" evidence="9">
    <location>
        <begin position="395"/>
        <end position="415"/>
    </location>
</feature>
<dbReference type="FunFam" id="1.20.1640.10:FF:000001">
    <property type="entry name" value="Efflux pump membrane transporter"/>
    <property type="match status" value="1"/>
</dbReference>
<feature type="transmembrane region" description="Helical" evidence="9">
    <location>
        <begin position="342"/>
        <end position="361"/>
    </location>
</feature>
<feature type="transmembrane region" description="Helical" evidence="9">
    <location>
        <begin position="368"/>
        <end position="389"/>
    </location>
</feature>
<dbReference type="PATRIC" id="fig|932677.3.peg.998"/>
<dbReference type="OrthoDB" id="9757904at2"/>
<evidence type="ECO:0000313" key="11">
    <source>
        <dbReference type="Proteomes" id="UP000006690"/>
    </source>
</evidence>
<keyword evidence="4" id="KW-1003">Cell membrane</keyword>
<evidence type="ECO:0000256" key="1">
    <source>
        <dbReference type="ARBA" id="ARBA00004429"/>
    </source>
</evidence>
<feature type="transmembrane region" description="Helical" evidence="9">
    <location>
        <begin position="1002"/>
        <end position="1030"/>
    </location>
</feature>
<proteinExistence type="inferred from homology"/>
<feature type="transmembrane region" description="Helical" evidence="9">
    <location>
        <begin position="927"/>
        <end position="948"/>
    </location>
</feature>
<dbReference type="FunFam" id="3.30.2090.10:FF:000001">
    <property type="entry name" value="Efflux pump membrane transporter"/>
    <property type="match status" value="1"/>
</dbReference>
<dbReference type="Gene3D" id="3.30.70.1320">
    <property type="entry name" value="Multidrug efflux transporter AcrB pore domain like"/>
    <property type="match status" value="1"/>
</dbReference>
<protein>
    <recommendedName>
        <fullName evidence="9">Efflux pump membrane transporter</fullName>
    </recommendedName>
</protein>
<dbReference type="eggNOG" id="COG0841">
    <property type="taxonomic scope" value="Bacteria"/>
</dbReference>
<gene>
    <name evidence="10" type="primary">acrB</name>
    <name evidence="10" type="ordered locus">PAJ_0875</name>
</gene>
<dbReference type="Gene3D" id="3.30.70.1430">
    <property type="entry name" value="Multidrug efflux transporter AcrB pore domain"/>
    <property type="match status" value="2"/>
</dbReference>
<dbReference type="Pfam" id="PF00873">
    <property type="entry name" value="ACR_tran"/>
    <property type="match status" value="1"/>
</dbReference>
<organism evidence="10 11">
    <name type="scientific">Pantoea ananatis (strain AJ13355)</name>
    <dbReference type="NCBI Taxonomy" id="932677"/>
    <lineage>
        <taxon>Bacteria</taxon>
        <taxon>Pseudomonadati</taxon>
        <taxon>Pseudomonadota</taxon>
        <taxon>Gammaproteobacteria</taxon>
        <taxon>Enterobacterales</taxon>
        <taxon>Erwiniaceae</taxon>
        <taxon>Pantoea</taxon>
    </lineage>
</organism>
<evidence type="ECO:0000256" key="4">
    <source>
        <dbReference type="ARBA" id="ARBA00022475"/>
    </source>
</evidence>
<dbReference type="InterPro" id="IPR004764">
    <property type="entry name" value="MdtF-like"/>
</dbReference>
<sequence>MLAQFFIRRPVFAWVIALCIMLFGILSIRSLPVAQYPDVAPPQISIQATYTGASAETLESSVTQVIEQQLTGLDGLLYFSSTSTASTGQVKINVTFKQGTDPDIAQVQVQNKVQQAESRLPSAVTSQGVTVQKAQSDFLLILAVYDKSNKSSASDVADYMVSNMEDTLARVTGVGNVQVFGAEYAMRIWLDPSKLASYSLMPSDVTTALESQNTQVSSGQLGAQPSSNTQQLVATVRSRSRLQTPEQFRNIVLKSQADGSVVRLSDVARVEMGDEDYSANVMANGHPASGMAIQLASGANALSTAEKVKSTIDEFRSSMPAGYEIAYPLDSTDFVKISIEEVVKTLVEAVILVVIVMFVFLQNIRTTLIPTIAVPVVLLGTFGVLSFFGYSINTLTMFGMVLAIGLLVDDAIVVVENVERVMREEGLPPREATEKSMREITGALVGIALVLSAVFLPMTFFSGSTGVIYRQFSITIVSSMVLSVIVALTLTPALCATLLKPHNHDSGRNGFFGWFNQRYENVQARYQRGVGKVMHRSVRYLLLYGVLLIGCAVLYMRLPTGFLPTEDQGYIMVQYQLAPGATENRTREVRRQVQQYFATQEKDNVNVSMLVDGFSFAGNGQNAGVGFISLKNWRDRKGSENSADAIAGRAMAALSRIRDAQIFVLSPPAVSGLGQSNGFTFELQARGATARDQLLKMRDQLIAKANQDKDLSAVRANSLPDLPQLGVSIDDAKAQSLGLTISDINNTLSAAIGGSYVNDFSDRGRVKKVYMQGDQSFRSKPEDIDQWYVRGTDSSNNTTMVPFSSFASSKWSYGPDVLSRYNGLASYEIQGSAAEGKSSGDAITAMEKLAATLPAGTTFAWSGLSYQEKLSGNQALSLYGISLIVVFLCLAALYESWAVPLSVMLVVPLGVIGSLLAITLRGLENDVYFQVALLTIIGLSSKNAILIVEFAEEHYRKGESLINAAVHAATMRLRPIIMTSLAFTAGVLPLAISTGAGANSRIAIGTGIIGGTLTATLLAIFFVPLFFVLVRRVFPAQPHDTARPTDSAAKVKE</sequence>
<feature type="transmembrane region" description="Helical" evidence="9">
    <location>
        <begin position="12"/>
        <end position="31"/>
    </location>
</feature>
<feature type="transmembrane region" description="Helical" evidence="9">
    <location>
        <begin position="472"/>
        <end position="499"/>
    </location>
</feature>
<dbReference type="PANTHER" id="PTHR32063">
    <property type="match status" value="1"/>
</dbReference>
<keyword evidence="6 9" id="KW-0812">Transmembrane</keyword>
<dbReference type="SUPFAM" id="SSF82866">
    <property type="entry name" value="Multidrug efflux transporter AcrB transmembrane domain"/>
    <property type="match status" value="2"/>
</dbReference>
<dbReference type="FunFam" id="3.30.70.1430:FF:000002">
    <property type="entry name" value="Efflux pump membrane transporter"/>
    <property type="match status" value="1"/>
</dbReference>
<dbReference type="GO" id="GO:0042910">
    <property type="term" value="F:xenobiotic transmembrane transporter activity"/>
    <property type="evidence" value="ECO:0007669"/>
    <property type="project" value="TreeGrafter"/>
</dbReference>
<dbReference type="Gene3D" id="3.30.70.1440">
    <property type="entry name" value="Multidrug efflux transporter AcrB pore domain"/>
    <property type="match status" value="1"/>
</dbReference>
<dbReference type="GO" id="GO:0009636">
    <property type="term" value="P:response to toxic substance"/>
    <property type="evidence" value="ECO:0007669"/>
    <property type="project" value="UniProtKB-ARBA"/>
</dbReference>
<reference evidence="11" key="1">
    <citation type="journal article" date="2012" name="Appl. Microbiol. Biotechnol.">
        <title>The complete genome sequence of Pantoea ananatis AJ13355, an organism with great biotechnological potential.</title>
        <authorList>
            <person name="Hara Y."/>
            <person name="Kadotani N."/>
            <person name="Izui H."/>
            <person name="Katashkina J.I."/>
            <person name="Kuvaeva T.M."/>
            <person name="Andreeva I.G."/>
            <person name="Golubeva L.I."/>
            <person name="Malko D.B."/>
            <person name="Makeev V.J."/>
            <person name="Mashko S.V."/>
            <person name="Kozlov Y.I."/>
        </authorList>
    </citation>
    <scope>NUCLEOTIDE SEQUENCE [LARGE SCALE GENOMIC DNA]</scope>
    <source>
        <strain evidence="11">AJ13355</strain>
    </source>
</reference>
<comment type="subcellular location">
    <subcellularLocation>
        <location evidence="1 9">Cell inner membrane</location>
        <topology evidence="1 9">Multi-pass membrane protein</topology>
    </subcellularLocation>
</comment>
<keyword evidence="5 9" id="KW-0997">Cell inner membrane</keyword>
<evidence type="ECO:0000256" key="8">
    <source>
        <dbReference type="ARBA" id="ARBA00023136"/>
    </source>
</evidence>
<evidence type="ECO:0000256" key="2">
    <source>
        <dbReference type="ARBA" id="ARBA00010942"/>
    </source>
</evidence>
<evidence type="ECO:0000256" key="5">
    <source>
        <dbReference type="ARBA" id="ARBA00022519"/>
    </source>
</evidence>
<evidence type="ECO:0000256" key="7">
    <source>
        <dbReference type="ARBA" id="ARBA00022989"/>
    </source>
</evidence>
<keyword evidence="8 9" id="KW-0472">Membrane</keyword>
<dbReference type="PANTHER" id="PTHR32063:SF32">
    <property type="entry name" value="AMINOGLYCOSIDE EFFLUX PUMP-RELATED"/>
    <property type="match status" value="1"/>
</dbReference>
<feature type="transmembrane region" description="Helical" evidence="9">
    <location>
        <begin position="876"/>
        <end position="894"/>
    </location>
</feature>
<keyword evidence="3 9" id="KW-0813">Transport</keyword>
<feature type="transmembrane region" description="Helical" evidence="9">
    <location>
        <begin position="901"/>
        <end position="921"/>
    </location>
</feature>
<dbReference type="EMBL" id="AP012032">
    <property type="protein sequence ID" value="BAK10955.1"/>
    <property type="molecule type" value="Genomic_DNA"/>
</dbReference>
<dbReference type="HOGENOM" id="CLU_002755_1_1_6"/>
<evidence type="ECO:0000256" key="6">
    <source>
        <dbReference type="ARBA" id="ARBA00022692"/>
    </source>
</evidence>
<dbReference type="RefSeq" id="WP_014593462.1">
    <property type="nucleotide sequence ID" value="NC_017531.2"/>
</dbReference>
<evidence type="ECO:0000256" key="3">
    <source>
        <dbReference type="ARBA" id="ARBA00022448"/>
    </source>
</evidence>
<keyword evidence="7 9" id="KW-1133">Transmembrane helix</keyword>
<feature type="transmembrane region" description="Helical" evidence="9">
    <location>
        <begin position="976"/>
        <end position="996"/>
    </location>
</feature>
<evidence type="ECO:0000313" key="10">
    <source>
        <dbReference type="EMBL" id="BAK10955.1"/>
    </source>
</evidence>
<dbReference type="SUPFAM" id="SSF82693">
    <property type="entry name" value="Multidrug efflux transporter AcrB pore domain, PN1, PN2, PC1 and PC2 subdomains"/>
    <property type="match status" value="4"/>
</dbReference>
<dbReference type="Gene3D" id="1.20.1640.10">
    <property type="entry name" value="Multidrug efflux transporter AcrB transmembrane domain"/>
    <property type="match status" value="2"/>
</dbReference>
<dbReference type="NCBIfam" id="TIGR00915">
    <property type="entry name" value="2A0602"/>
    <property type="match status" value="1"/>
</dbReference>
<dbReference type="Proteomes" id="UP000006690">
    <property type="component" value="Chromosome"/>
</dbReference>
<name>A0A0H3KZ50_PANAA</name>
<feature type="transmembrane region" description="Helical" evidence="9">
    <location>
        <begin position="440"/>
        <end position="460"/>
    </location>
</feature>
<feature type="transmembrane region" description="Helical" evidence="9">
    <location>
        <begin position="538"/>
        <end position="558"/>
    </location>
</feature>
<dbReference type="GO" id="GO:0005886">
    <property type="term" value="C:plasma membrane"/>
    <property type="evidence" value="ECO:0007669"/>
    <property type="project" value="UniProtKB-SubCell"/>
</dbReference>